<dbReference type="Proteomes" id="UP001350005">
    <property type="component" value="Unassembled WGS sequence"/>
</dbReference>
<organism evidence="2 3">
    <name type="scientific">Chryseobacterium arthrosphaerae</name>
    <dbReference type="NCBI Taxonomy" id="651561"/>
    <lineage>
        <taxon>Bacteria</taxon>
        <taxon>Pseudomonadati</taxon>
        <taxon>Bacteroidota</taxon>
        <taxon>Flavobacteriia</taxon>
        <taxon>Flavobacteriales</taxon>
        <taxon>Weeksellaceae</taxon>
        <taxon>Chryseobacterium group</taxon>
        <taxon>Chryseobacterium</taxon>
    </lineage>
</organism>
<feature type="region of interest" description="Disordered" evidence="1">
    <location>
        <begin position="1"/>
        <end position="21"/>
    </location>
</feature>
<dbReference type="GeneID" id="78304335"/>
<reference evidence="2 3" key="1">
    <citation type="submission" date="2024-01" db="EMBL/GenBank/DDBJ databases">
        <title>Whole genome of Chryseobacterium arthrosphaerae NNCa 2741.</title>
        <authorList>
            <person name="Boriskina E.V."/>
            <person name="Gordinskaya N.A."/>
            <person name="Kropotov V.S."/>
            <person name="Alekseeva A.E."/>
            <person name="Makhova M.A."/>
            <person name="Kryazhev D.V."/>
            <person name="Shkurkina I.S."/>
        </authorList>
    </citation>
    <scope>NUCLEOTIDE SEQUENCE [LARGE SCALE GENOMIC DNA]</scope>
    <source>
        <strain evidence="2 3">NNCa 2741</strain>
    </source>
</reference>
<accession>A0ABU7R1Z5</accession>
<evidence type="ECO:0000256" key="1">
    <source>
        <dbReference type="SAM" id="MobiDB-lite"/>
    </source>
</evidence>
<evidence type="ECO:0000313" key="3">
    <source>
        <dbReference type="Proteomes" id="UP001350005"/>
    </source>
</evidence>
<dbReference type="EMBL" id="JAZGJU010000033">
    <property type="protein sequence ID" value="MEE6128783.1"/>
    <property type="molecule type" value="Genomic_DNA"/>
</dbReference>
<dbReference type="RefSeq" id="WP_165602560.1">
    <property type="nucleotide sequence ID" value="NZ_CP033811.1"/>
</dbReference>
<gene>
    <name evidence="2" type="ORF">V2E39_15405</name>
</gene>
<protein>
    <recommendedName>
        <fullName evidence="4">Natural product</fullName>
    </recommendedName>
</protein>
<keyword evidence="3" id="KW-1185">Reference proteome</keyword>
<comment type="caution">
    <text evidence="2">The sequence shown here is derived from an EMBL/GenBank/DDBJ whole genome shotgun (WGS) entry which is preliminary data.</text>
</comment>
<evidence type="ECO:0008006" key="4">
    <source>
        <dbReference type="Google" id="ProtNLM"/>
    </source>
</evidence>
<evidence type="ECO:0000313" key="2">
    <source>
        <dbReference type="EMBL" id="MEE6128783.1"/>
    </source>
</evidence>
<proteinExistence type="predicted"/>
<name>A0ABU7R1Z5_9FLAO</name>
<sequence>MSKKNPVLKNAQKLGREQQKSVMGGEFMPGNKICCEWDDTTGKCFLWICSRCQCP</sequence>